<proteinExistence type="predicted"/>
<dbReference type="InterPro" id="IPR018062">
    <property type="entry name" value="HTH_AraC-typ_CS"/>
</dbReference>
<dbReference type="PROSITE" id="PS01124">
    <property type="entry name" value="HTH_ARAC_FAMILY_2"/>
    <property type="match status" value="1"/>
</dbReference>
<dbReference type="PROSITE" id="PS00041">
    <property type="entry name" value="HTH_ARAC_FAMILY_1"/>
    <property type="match status" value="1"/>
</dbReference>
<dbReference type="PANTHER" id="PTHR46796:SF7">
    <property type="entry name" value="ARAC FAMILY TRANSCRIPTIONAL REGULATOR"/>
    <property type="match status" value="1"/>
</dbReference>
<dbReference type="InterPro" id="IPR020449">
    <property type="entry name" value="Tscrpt_reg_AraC-type_HTH"/>
</dbReference>
<comment type="caution">
    <text evidence="5">The sequence shown here is derived from an EMBL/GenBank/DDBJ whole genome shotgun (WGS) entry which is preliminary data.</text>
</comment>
<dbReference type="RefSeq" id="WP_128443146.1">
    <property type="nucleotide sequence ID" value="NZ_SBIP01000002.1"/>
</dbReference>
<gene>
    <name evidence="5" type="ORF">EPK99_11435</name>
</gene>
<dbReference type="InterPro" id="IPR032783">
    <property type="entry name" value="AraC_lig"/>
</dbReference>
<sequence>MDTLSAVLSRLKPQTYVAGGLDMGGEWSVQFNSHCGVKYFALVSGTASIAVEGEADPICLKAGDCVLLPRGKRFVIAKDPAFKPLAFETVAGSEWIGGIARVNGGGDTMMLGGHFALSDAHSDMLLGTMPPVVRLRDESEKAGLHWALDRMRHELSSAQPGSSLVVQHLAHLMLVQALRLYLSLGAASGTGLLFASGDPRIGPAIDAIHRDPGRRWTLPVLAAIAGMSRSKFALRFKAVAGTSPIEYLTSWRMLLASDRLTSGKERISDIAVSLGYESEAAFSTAFKRVTGYSPRKYVGRSVGADHLLLSSTSSPLPARAT</sequence>
<dbReference type="InterPro" id="IPR018060">
    <property type="entry name" value="HTH_AraC"/>
</dbReference>
<reference evidence="5 6" key="1">
    <citation type="submission" date="2019-01" db="EMBL/GenBank/DDBJ databases">
        <title>The draft genome of Rhizobium sp. 24NR.</title>
        <authorList>
            <person name="Liu L."/>
            <person name="Liang L."/>
            <person name="Shi S."/>
            <person name="Xu L."/>
            <person name="Wang X."/>
            <person name="Li L."/>
            <person name="Zhang X."/>
        </authorList>
    </citation>
    <scope>NUCLEOTIDE SEQUENCE [LARGE SCALE GENOMIC DNA]</scope>
    <source>
        <strain evidence="5 6">24NR</strain>
    </source>
</reference>
<protein>
    <submittedName>
        <fullName evidence="5">AraC family transcriptional regulator</fullName>
    </submittedName>
</protein>
<dbReference type="GO" id="GO:0003700">
    <property type="term" value="F:DNA-binding transcription factor activity"/>
    <property type="evidence" value="ECO:0007669"/>
    <property type="project" value="InterPro"/>
</dbReference>
<organism evidence="5 6">
    <name type="scientific">Neorhizobium lilium</name>
    <dbReference type="NCBI Taxonomy" id="2503024"/>
    <lineage>
        <taxon>Bacteria</taxon>
        <taxon>Pseudomonadati</taxon>
        <taxon>Pseudomonadota</taxon>
        <taxon>Alphaproteobacteria</taxon>
        <taxon>Hyphomicrobiales</taxon>
        <taxon>Rhizobiaceae</taxon>
        <taxon>Rhizobium/Agrobacterium group</taxon>
        <taxon>Neorhizobium</taxon>
    </lineage>
</organism>
<keyword evidence="3" id="KW-0804">Transcription</keyword>
<dbReference type="SUPFAM" id="SSF46689">
    <property type="entry name" value="Homeodomain-like"/>
    <property type="match status" value="2"/>
</dbReference>
<dbReference type="Pfam" id="PF12833">
    <property type="entry name" value="HTH_18"/>
    <property type="match status" value="1"/>
</dbReference>
<dbReference type="GO" id="GO:0043565">
    <property type="term" value="F:sequence-specific DNA binding"/>
    <property type="evidence" value="ECO:0007669"/>
    <property type="project" value="InterPro"/>
</dbReference>
<dbReference type="Gene3D" id="1.10.10.60">
    <property type="entry name" value="Homeodomain-like"/>
    <property type="match status" value="2"/>
</dbReference>
<dbReference type="AlphaFoldDB" id="A0A444LJF8"/>
<evidence type="ECO:0000259" key="4">
    <source>
        <dbReference type="PROSITE" id="PS01124"/>
    </source>
</evidence>
<evidence type="ECO:0000256" key="1">
    <source>
        <dbReference type="ARBA" id="ARBA00023015"/>
    </source>
</evidence>
<dbReference type="InterPro" id="IPR009057">
    <property type="entry name" value="Homeodomain-like_sf"/>
</dbReference>
<keyword evidence="6" id="KW-1185">Reference proteome</keyword>
<evidence type="ECO:0000313" key="5">
    <source>
        <dbReference type="EMBL" id="RWX79171.1"/>
    </source>
</evidence>
<evidence type="ECO:0000256" key="2">
    <source>
        <dbReference type="ARBA" id="ARBA00023125"/>
    </source>
</evidence>
<dbReference type="PRINTS" id="PR00032">
    <property type="entry name" value="HTHARAC"/>
</dbReference>
<dbReference type="SMART" id="SM00342">
    <property type="entry name" value="HTH_ARAC"/>
    <property type="match status" value="1"/>
</dbReference>
<keyword evidence="1" id="KW-0805">Transcription regulation</keyword>
<evidence type="ECO:0000256" key="3">
    <source>
        <dbReference type="ARBA" id="ARBA00023163"/>
    </source>
</evidence>
<feature type="domain" description="HTH araC/xylS-type" evidence="4">
    <location>
        <begin position="202"/>
        <end position="300"/>
    </location>
</feature>
<name>A0A444LJF8_9HYPH</name>
<keyword evidence="2" id="KW-0238">DNA-binding</keyword>
<dbReference type="EMBL" id="SBIP01000002">
    <property type="protein sequence ID" value="RWX79171.1"/>
    <property type="molecule type" value="Genomic_DNA"/>
</dbReference>
<dbReference type="Proteomes" id="UP000287687">
    <property type="component" value="Unassembled WGS sequence"/>
</dbReference>
<dbReference type="PANTHER" id="PTHR46796">
    <property type="entry name" value="HTH-TYPE TRANSCRIPTIONAL ACTIVATOR RHAS-RELATED"/>
    <property type="match status" value="1"/>
</dbReference>
<dbReference type="OrthoDB" id="9783876at2"/>
<dbReference type="Pfam" id="PF12852">
    <property type="entry name" value="Cupin_6"/>
    <property type="match status" value="1"/>
</dbReference>
<dbReference type="InterPro" id="IPR050204">
    <property type="entry name" value="AraC_XylS_family_regulators"/>
</dbReference>
<accession>A0A444LJF8</accession>
<evidence type="ECO:0000313" key="6">
    <source>
        <dbReference type="Proteomes" id="UP000287687"/>
    </source>
</evidence>